<accession>A0AA36D1F4</accession>
<evidence type="ECO:0000259" key="2">
    <source>
        <dbReference type="Pfam" id="PF23304"/>
    </source>
</evidence>
<evidence type="ECO:0000259" key="1">
    <source>
        <dbReference type="Pfam" id="PF14779"/>
    </source>
</evidence>
<dbReference type="InterPro" id="IPR056419">
    <property type="entry name" value="GAE_BBS1"/>
</dbReference>
<dbReference type="InterPro" id="IPR028784">
    <property type="entry name" value="BBS1"/>
</dbReference>
<feature type="domain" description="Bardet-Biedl syndrome 1 N-terminal" evidence="1">
    <location>
        <begin position="5"/>
        <end position="257"/>
    </location>
</feature>
<dbReference type="GO" id="GO:0005119">
    <property type="term" value="F:smoothened binding"/>
    <property type="evidence" value="ECO:0007669"/>
    <property type="project" value="TreeGrafter"/>
</dbReference>
<dbReference type="EMBL" id="CATQJA010002653">
    <property type="protein sequence ID" value="CAJ0578048.1"/>
    <property type="molecule type" value="Genomic_DNA"/>
</dbReference>
<name>A0AA36D1F4_9BILA</name>
<feature type="non-terminal residue" evidence="3">
    <location>
        <position position="1"/>
    </location>
</feature>
<dbReference type="Pfam" id="PF14779">
    <property type="entry name" value="BBS1"/>
    <property type="match status" value="1"/>
</dbReference>
<dbReference type="Proteomes" id="UP001177023">
    <property type="component" value="Unassembled WGS sequence"/>
</dbReference>
<evidence type="ECO:0000313" key="3">
    <source>
        <dbReference type="EMBL" id="CAJ0578048.1"/>
    </source>
</evidence>
<dbReference type="GO" id="GO:1905515">
    <property type="term" value="P:non-motile cilium assembly"/>
    <property type="evidence" value="ECO:0007669"/>
    <property type="project" value="InterPro"/>
</dbReference>
<dbReference type="GO" id="GO:0005113">
    <property type="term" value="F:patched binding"/>
    <property type="evidence" value="ECO:0007669"/>
    <property type="project" value="TreeGrafter"/>
</dbReference>
<dbReference type="GO" id="GO:0034464">
    <property type="term" value="C:BBSome"/>
    <property type="evidence" value="ECO:0007669"/>
    <property type="project" value="InterPro"/>
</dbReference>
<dbReference type="InterPro" id="IPR011044">
    <property type="entry name" value="Quino_amine_DH_bsu"/>
</dbReference>
<dbReference type="InterPro" id="IPR032728">
    <property type="entry name" value="BBS1_N"/>
</dbReference>
<proteinExistence type="predicted"/>
<dbReference type="GO" id="GO:0005813">
    <property type="term" value="C:centrosome"/>
    <property type="evidence" value="ECO:0007669"/>
    <property type="project" value="TreeGrafter"/>
</dbReference>
<keyword evidence="4" id="KW-1185">Reference proteome</keyword>
<gene>
    <name evidence="3" type="ORF">MSPICULIGERA_LOCUS16312</name>
</gene>
<organism evidence="3 4">
    <name type="scientific">Mesorhabditis spiculigera</name>
    <dbReference type="NCBI Taxonomy" id="96644"/>
    <lineage>
        <taxon>Eukaryota</taxon>
        <taxon>Metazoa</taxon>
        <taxon>Ecdysozoa</taxon>
        <taxon>Nematoda</taxon>
        <taxon>Chromadorea</taxon>
        <taxon>Rhabditida</taxon>
        <taxon>Rhabditina</taxon>
        <taxon>Rhabditomorpha</taxon>
        <taxon>Rhabditoidea</taxon>
        <taxon>Rhabditidae</taxon>
        <taxon>Mesorhabditinae</taxon>
        <taxon>Mesorhabditis</taxon>
    </lineage>
</organism>
<sequence length="576" mass="64144">MTNKWVNALHDDAAQVHAIGPCVTMGDLNGDGDVKLIVADMGINRINMRLRIFKGVGVVGESVLAEVPGAVCCFHNEQTTVPSVAIASGHSLLIYKNLKPFYKFTVPGSKVNPIEEEAWQKAGAGEISVNQLNTVLSNLKQEVLLRNLTSTSQTFLLASEDDRVALVHRYGQKTLQNTCSITCLTAIKKNTADVSPIDVLVIGTERGVVHAIDSQAFTVVLTCQLPSTPAFLCTHGVFDVDFRIFVATRDGQIFTVKRDQARVDKPTITMKADILAITKLNKMLAVACVDNTLTFFTFKGKRQNQIKLHSPIRGLEPFSYAPRQYTGVLVALDHQVRIYNDMFQLDQLRVDPKIRWIKYGPFGREEGGLIIGTTEGGIIVKLFRRLAKLDEKIEINQQVAAHNIKLSIPRKTRVFVDQAMREREAGIQMHQAYQRDLFMLKYLTTKTFYEMTRSSLNTVAISGDSKEAVDISVEIHGFGPSFRLTVNLNNSSKSPIDEAVISFIYDSSMYRFQHSMINIAYVVPGRSYSYFTGVTCLHPEKGTNSEVRALLCKKDRSNPLVTSIITMPISEMSLLD</sequence>
<dbReference type="Pfam" id="PF23304">
    <property type="entry name" value="GAE_BBS1"/>
    <property type="match status" value="1"/>
</dbReference>
<evidence type="ECO:0000313" key="4">
    <source>
        <dbReference type="Proteomes" id="UP001177023"/>
    </source>
</evidence>
<feature type="domain" description="Bardet-Biedl syndrome 1 protein GAE" evidence="2">
    <location>
        <begin position="471"/>
        <end position="571"/>
    </location>
</feature>
<comment type="caution">
    <text evidence="3">The sequence shown here is derived from an EMBL/GenBank/DDBJ whole genome shotgun (WGS) entry which is preliminary data.</text>
</comment>
<dbReference type="SUPFAM" id="SSF50969">
    <property type="entry name" value="YVTN repeat-like/Quinoprotein amine dehydrogenase"/>
    <property type="match status" value="1"/>
</dbReference>
<reference evidence="3" key="1">
    <citation type="submission" date="2023-06" db="EMBL/GenBank/DDBJ databases">
        <authorList>
            <person name="Delattre M."/>
        </authorList>
    </citation>
    <scope>NUCLEOTIDE SEQUENCE</scope>
    <source>
        <strain evidence="3">AF72</strain>
    </source>
</reference>
<protein>
    <recommendedName>
        <fullName evidence="5">Bardet-Biedl syndrome 1</fullName>
    </recommendedName>
</protein>
<evidence type="ECO:0008006" key="5">
    <source>
        <dbReference type="Google" id="ProtNLM"/>
    </source>
</evidence>
<dbReference type="GO" id="GO:0005930">
    <property type="term" value="C:axoneme"/>
    <property type="evidence" value="ECO:0007669"/>
    <property type="project" value="TreeGrafter"/>
</dbReference>
<dbReference type="PANTHER" id="PTHR20870:SF0">
    <property type="entry name" value="BARDET-BIEDL SYNDROME 1 PROTEIN"/>
    <property type="match status" value="1"/>
</dbReference>
<dbReference type="GO" id="GO:0061512">
    <property type="term" value="P:protein localization to cilium"/>
    <property type="evidence" value="ECO:0007669"/>
    <property type="project" value="TreeGrafter"/>
</dbReference>
<dbReference type="AlphaFoldDB" id="A0AA36D1F4"/>
<dbReference type="PANTHER" id="PTHR20870">
    <property type="entry name" value="BARDET-BIEDL SYNDROME 1 PROTEIN"/>
    <property type="match status" value="1"/>
</dbReference>